<proteinExistence type="predicted"/>
<reference evidence="2 3" key="1">
    <citation type="submission" date="2024-09" db="EMBL/GenBank/DDBJ databases">
        <title>Chromosome-scale assembly of Riccia sorocarpa.</title>
        <authorList>
            <person name="Paukszto L."/>
        </authorList>
    </citation>
    <scope>NUCLEOTIDE SEQUENCE [LARGE SCALE GENOMIC DNA]</scope>
    <source>
        <strain evidence="2">LP-2024</strain>
        <tissue evidence="2">Aerial parts of the thallus</tissue>
    </source>
</reference>
<dbReference type="AlphaFoldDB" id="A0ABD3HEQ9"/>
<accession>A0ABD3HEQ9</accession>
<feature type="domain" description="Reverse transcriptase zinc-binding" evidence="1">
    <location>
        <begin position="151"/>
        <end position="224"/>
    </location>
</feature>
<evidence type="ECO:0000259" key="1">
    <source>
        <dbReference type="Pfam" id="PF13966"/>
    </source>
</evidence>
<evidence type="ECO:0000313" key="3">
    <source>
        <dbReference type="Proteomes" id="UP001633002"/>
    </source>
</evidence>
<dbReference type="InterPro" id="IPR026960">
    <property type="entry name" value="RVT-Znf"/>
</dbReference>
<protein>
    <recommendedName>
        <fullName evidence="1">Reverse transcriptase zinc-binding domain-containing protein</fullName>
    </recommendedName>
</protein>
<dbReference type="Pfam" id="PF13966">
    <property type="entry name" value="zf-RVT"/>
    <property type="match status" value="1"/>
</dbReference>
<dbReference type="Proteomes" id="UP001633002">
    <property type="component" value="Unassembled WGS sequence"/>
</dbReference>
<organism evidence="2 3">
    <name type="scientific">Riccia sorocarpa</name>
    <dbReference type="NCBI Taxonomy" id="122646"/>
    <lineage>
        <taxon>Eukaryota</taxon>
        <taxon>Viridiplantae</taxon>
        <taxon>Streptophyta</taxon>
        <taxon>Embryophyta</taxon>
        <taxon>Marchantiophyta</taxon>
        <taxon>Marchantiopsida</taxon>
        <taxon>Marchantiidae</taxon>
        <taxon>Marchantiales</taxon>
        <taxon>Ricciaceae</taxon>
        <taxon>Riccia</taxon>
    </lineage>
</organism>
<sequence>MILSSWFRARKHLEWKGPNKELDCRMTMLQVKSMQLLATSGTIRLVKPGKELGVLTKVGIGTFEEAMDVSRRGGWKPYLRSCGIFPEEETLNKLEELEDWGRQQLLVKKELMDLDGWRWKSKTRAFQWNWSTIEWRQIMAKEVDFSETMEEKWRRQSQILQWQQRWKYLWEAPIPYKRRVWLWRILPRGFLTNSMAADMGFQDCSCKRCTGSLETVEHILWECRKIGERCNSLVNLTSSGKQSNNLLEWIVVTLARAKRSPAEVVGTTRSSEESRRTYNLATVEINAWLEDWKQQRRRMR</sequence>
<evidence type="ECO:0000313" key="2">
    <source>
        <dbReference type="EMBL" id="KAL3687844.1"/>
    </source>
</evidence>
<keyword evidence="3" id="KW-1185">Reference proteome</keyword>
<name>A0ABD3HEQ9_9MARC</name>
<dbReference type="EMBL" id="JBJQOH010000004">
    <property type="protein sequence ID" value="KAL3687844.1"/>
    <property type="molecule type" value="Genomic_DNA"/>
</dbReference>
<gene>
    <name evidence="2" type="ORF">R1sor_014153</name>
</gene>
<comment type="caution">
    <text evidence="2">The sequence shown here is derived from an EMBL/GenBank/DDBJ whole genome shotgun (WGS) entry which is preliminary data.</text>
</comment>